<dbReference type="EMBL" id="CP042436">
    <property type="protein sequence ID" value="QEC63791.1"/>
    <property type="molecule type" value="Genomic_DNA"/>
</dbReference>
<name>A0A5B8UZI6_9SPHI</name>
<organism evidence="2 3">
    <name type="scientific">Mucilaginibacter ginsenosidivorans</name>
    <dbReference type="NCBI Taxonomy" id="398053"/>
    <lineage>
        <taxon>Bacteria</taxon>
        <taxon>Pseudomonadati</taxon>
        <taxon>Bacteroidota</taxon>
        <taxon>Sphingobacteriia</taxon>
        <taxon>Sphingobacteriales</taxon>
        <taxon>Sphingobacteriaceae</taxon>
        <taxon>Mucilaginibacter</taxon>
    </lineage>
</organism>
<dbReference type="SUPFAM" id="SSF49344">
    <property type="entry name" value="CBD9-like"/>
    <property type="match status" value="1"/>
</dbReference>
<dbReference type="GO" id="GO:0016052">
    <property type="term" value="P:carbohydrate catabolic process"/>
    <property type="evidence" value="ECO:0007669"/>
    <property type="project" value="InterPro"/>
</dbReference>
<accession>A0A5B8UZI6</accession>
<dbReference type="RefSeq" id="WP_147032365.1">
    <property type="nucleotide sequence ID" value="NZ_CP042436.1"/>
</dbReference>
<feature type="domain" description="Carbohydrate-binding" evidence="1">
    <location>
        <begin position="28"/>
        <end position="213"/>
    </location>
</feature>
<dbReference type="Proteomes" id="UP000321479">
    <property type="component" value="Chromosome"/>
</dbReference>
<sequence length="214" mass="24851">MRSLQIPLLPPVGKGIILHDISLMLANQHHPIDYVPWPAFPDKPKVSFAIGHCHDHIYIKYDVIEKEVLARYKHINDPVYKDSCVEFFIAFDGEDAYYNIEFNRLGTCLGRYGTERENRAELPADVLRTIKHERTLKQVVENDEPVINWTLTVSVPIAVFVFHHLATIQQKKAKMNFYKCGDDLTHPHYLAWNNIIAPEPNFHLPEFFGEVEFL</sequence>
<dbReference type="KEGG" id="mgin:FRZ54_14825"/>
<proteinExistence type="predicted"/>
<dbReference type="OrthoDB" id="9801646at2"/>
<dbReference type="AlphaFoldDB" id="A0A5B8UZI6"/>
<dbReference type="GO" id="GO:0004553">
    <property type="term" value="F:hydrolase activity, hydrolyzing O-glycosyl compounds"/>
    <property type="evidence" value="ECO:0007669"/>
    <property type="project" value="InterPro"/>
</dbReference>
<dbReference type="CDD" id="cd09620">
    <property type="entry name" value="CBM9_like_3"/>
    <property type="match status" value="1"/>
</dbReference>
<evidence type="ECO:0000313" key="3">
    <source>
        <dbReference type="Proteomes" id="UP000321479"/>
    </source>
</evidence>
<dbReference type="InterPro" id="IPR010502">
    <property type="entry name" value="Carb-bd_dom_fam9"/>
</dbReference>
<dbReference type="GO" id="GO:0030246">
    <property type="term" value="F:carbohydrate binding"/>
    <property type="evidence" value="ECO:0007669"/>
    <property type="project" value="InterPro"/>
</dbReference>
<gene>
    <name evidence="2" type="ORF">FRZ54_14825</name>
</gene>
<reference evidence="2 3" key="1">
    <citation type="journal article" date="2017" name="Curr. Microbiol.">
        <title>Mucilaginibacter ginsenosidivorans sp. nov., Isolated from Soil of Ginseng Field.</title>
        <authorList>
            <person name="Kim M.M."/>
            <person name="Siddiqi M.Z."/>
            <person name="Im W.T."/>
        </authorList>
    </citation>
    <scope>NUCLEOTIDE SEQUENCE [LARGE SCALE GENOMIC DNA]</scope>
    <source>
        <strain evidence="2 3">Gsoil 3017</strain>
    </source>
</reference>
<dbReference type="Pfam" id="PF16011">
    <property type="entry name" value="CBM9_2"/>
    <property type="match status" value="1"/>
</dbReference>
<protein>
    <recommendedName>
        <fullName evidence="1">Carbohydrate-binding domain-containing protein</fullName>
    </recommendedName>
</protein>
<keyword evidence="3" id="KW-1185">Reference proteome</keyword>
<evidence type="ECO:0000259" key="1">
    <source>
        <dbReference type="Pfam" id="PF16011"/>
    </source>
</evidence>
<evidence type="ECO:0000313" key="2">
    <source>
        <dbReference type="EMBL" id="QEC63791.1"/>
    </source>
</evidence>
<dbReference type="Gene3D" id="2.60.40.1190">
    <property type="match status" value="1"/>
</dbReference>